<evidence type="ECO:0000313" key="3">
    <source>
        <dbReference type="Proteomes" id="UP000078287"/>
    </source>
</evidence>
<dbReference type="AlphaFoldDB" id="A0A178M481"/>
<protein>
    <submittedName>
        <fullName evidence="2">Uncharacterized protein</fullName>
    </submittedName>
</protein>
<dbReference type="EMBL" id="LWQS01000081">
    <property type="protein sequence ID" value="OAN43183.1"/>
    <property type="molecule type" value="Genomic_DNA"/>
</dbReference>
<evidence type="ECO:0000256" key="1">
    <source>
        <dbReference type="SAM" id="MobiDB-lite"/>
    </source>
</evidence>
<reference evidence="2 3" key="1">
    <citation type="submission" date="2016-04" db="EMBL/GenBank/DDBJ databases">
        <title>Chloroflexus islandicus sp. nov., a thermophilic filamentous anoxygenic phototrophic bacterium from geyser Strokkur (Iceland).</title>
        <authorList>
            <person name="Gaisin V.A."/>
            <person name="Kalashnikov A.M."/>
            <person name="Sukhacheva M.V."/>
            <person name="Grouzdev D.S."/>
            <person name="Ivanov T.M."/>
            <person name="Kuznetsov B."/>
            <person name="Gorlenko V.M."/>
        </authorList>
    </citation>
    <scope>NUCLEOTIDE SEQUENCE [LARGE SCALE GENOMIC DNA]</scope>
    <source>
        <strain evidence="3">isl-2</strain>
    </source>
</reference>
<proteinExistence type="predicted"/>
<sequence length="134" mass="13772">MAHPAVADTTHQRAEIRQVGTGFGWASFPIGADGHGHHPEHRQREGEPPPRGAVGVGHLGHLPLPATAFGACEALFAPRAQAIPRTVGDAGGQIRQDEPRIGVGVVGPHQQCAGEATGWMLETGAGVLPGLPIG</sequence>
<name>A0A178M481_9CHLR</name>
<accession>A0A178M481</accession>
<keyword evidence="3" id="KW-1185">Reference proteome</keyword>
<feature type="region of interest" description="Disordered" evidence="1">
    <location>
        <begin position="27"/>
        <end position="59"/>
    </location>
</feature>
<dbReference type="Proteomes" id="UP000078287">
    <property type="component" value="Unassembled WGS sequence"/>
</dbReference>
<evidence type="ECO:0000313" key="2">
    <source>
        <dbReference type="EMBL" id="OAN43183.1"/>
    </source>
</evidence>
<gene>
    <name evidence="2" type="ORF">A6A03_18530</name>
</gene>
<comment type="caution">
    <text evidence="2">The sequence shown here is derived from an EMBL/GenBank/DDBJ whole genome shotgun (WGS) entry which is preliminary data.</text>
</comment>
<feature type="compositionally biased region" description="Basic and acidic residues" evidence="1">
    <location>
        <begin position="34"/>
        <end position="48"/>
    </location>
</feature>
<organism evidence="2 3">
    <name type="scientific">Chloroflexus islandicus</name>
    <dbReference type="NCBI Taxonomy" id="1707952"/>
    <lineage>
        <taxon>Bacteria</taxon>
        <taxon>Bacillati</taxon>
        <taxon>Chloroflexota</taxon>
        <taxon>Chloroflexia</taxon>
        <taxon>Chloroflexales</taxon>
        <taxon>Chloroflexineae</taxon>
        <taxon>Chloroflexaceae</taxon>
        <taxon>Chloroflexus</taxon>
    </lineage>
</organism>